<protein>
    <submittedName>
        <fullName evidence="3">Uncharacterized protein</fullName>
    </submittedName>
</protein>
<accession>A0A6D2I2Z0</accession>
<reference evidence="3" key="1">
    <citation type="submission" date="2020-01" db="EMBL/GenBank/DDBJ databases">
        <authorList>
            <person name="Mishra B."/>
        </authorList>
    </citation>
    <scope>NUCLEOTIDE SEQUENCE [LARGE SCALE GENOMIC DNA]</scope>
</reference>
<keyword evidence="4" id="KW-1185">Reference proteome</keyword>
<dbReference type="EMBL" id="CACVBM020000555">
    <property type="protein sequence ID" value="CAA7020574.1"/>
    <property type="molecule type" value="Genomic_DNA"/>
</dbReference>
<comment type="caution">
    <text evidence="3">The sequence shown here is derived from an EMBL/GenBank/DDBJ whole genome shotgun (WGS) entry which is preliminary data.</text>
</comment>
<proteinExistence type="predicted"/>
<dbReference type="Proteomes" id="UP000467841">
    <property type="component" value="Unassembled WGS sequence"/>
</dbReference>
<dbReference type="OrthoDB" id="1095936at2759"/>
<evidence type="ECO:0000256" key="2">
    <source>
        <dbReference type="SAM" id="SignalP"/>
    </source>
</evidence>
<feature type="region of interest" description="Disordered" evidence="1">
    <location>
        <begin position="55"/>
        <end position="74"/>
    </location>
</feature>
<organism evidence="3 4">
    <name type="scientific">Microthlaspi erraticum</name>
    <dbReference type="NCBI Taxonomy" id="1685480"/>
    <lineage>
        <taxon>Eukaryota</taxon>
        <taxon>Viridiplantae</taxon>
        <taxon>Streptophyta</taxon>
        <taxon>Embryophyta</taxon>
        <taxon>Tracheophyta</taxon>
        <taxon>Spermatophyta</taxon>
        <taxon>Magnoliopsida</taxon>
        <taxon>eudicotyledons</taxon>
        <taxon>Gunneridae</taxon>
        <taxon>Pentapetalae</taxon>
        <taxon>rosids</taxon>
        <taxon>malvids</taxon>
        <taxon>Brassicales</taxon>
        <taxon>Brassicaceae</taxon>
        <taxon>Coluteocarpeae</taxon>
        <taxon>Microthlaspi</taxon>
    </lineage>
</organism>
<name>A0A6D2I2Z0_9BRAS</name>
<evidence type="ECO:0000256" key="1">
    <source>
        <dbReference type="SAM" id="MobiDB-lite"/>
    </source>
</evidence>
<dbReference type="AlphaFoldDB" id="A0A6D2I2Z0"/>
<sequence length="74" mass="8354">MFHRLVWLFTLIILLCTGSSSTTAFARTPTKASMTRNGERVWDQRMTEKIKIDVGRSTSIPARQKDKPSPGAKM</sequence>
<evidence type="ECO:0000313" key="3">
    <source>
        <dbReference type="EMBL" id="CAA7020574.1"/>
    </source>
</evidence>
<feature type="chain" id="PRO_5025394799" evidence="2">
    <location>
        <begin position="22"/>
        <end position="74"/>
    </location>
</feature>
<keyword evidence="2" id="KW-0732">Signal</keyword>
<evidence type="ECO:0000313" key="4">
    <source>
        <dbReference type="Proteomes" id="UP000467841"/>
    </source>
</evidence>
<feature type="signal peptide" evidence="2">
    <location>
        <begin position="1"/>
        <end position="21"/>
    </location>
</feature>
<gene>
    <name evidence="3" type="ORF">MERR_LOCUS7809</name>
</gene>